<organism evidence="2 3">
    <name type="scientific">Ditylenchus dipsaci</name>
    <dbReference type="NCBI Taxonomy" id="166011"/>
    <lineage>
        <taxon>Eukaryota</taxon>
        <taxon>Metazoa</taxon>
        <taxon>Ecdysozoa</taxon>
        <taxon>Nematoda</taxon>
        <taxon>Chromadorea</taxon>
        <taxon>Rhabditida</taxon>
        <taxon>Tylenchina</taxon>
        <taxon>Tylenchomorpha</taxon>
        <taxon>Sphaerularioidea</taxon>
        <taxon>Anguinidae</taxon>
        <taxon>Anguininae</taxon>
        <taxon>Ditylenchus</taxon>
    </lineage>
</organism>
<evidence type="ECO:0000313" key="2">
    <source>
        <dbReference type="Proteomes" id="UP000887574"/>
    </source>
</evidence>
<proteinExistence type="predicted"/>
<evidence type="ECO:0000256" key="1">
    <source>
        <dbReference type="SAM" id="MobiDB-lite"/>
    </source>
</evidence>
<dbReference type="WBParaSite" id="jg22983">
    <property type="protein sequence ID" value="jg22983"/>
    <property type="gene ID" value="jg22983"/>
</dbReference>
<name>A0A915DUM3_9BILA</name>
<evidence type="ECO:0000313" key="3">
    <source>
        <dbReference type="WBParaSite" id="jg22983"/>
    </source>
</evidence>
<dbReference type="Proteomes" id="UP000887574">
    <property type="component" value="Unplaced"/>
</dbReference>
<reference evidence="3" key="1">
    <citation type="submission" date="2022-11" db="UniProtKB">
        <authorList>
            <consortium name="WormBaseParasite"/>
        </authorList>
    </citation>
    <scope>IDENTIFICATION</scope>
</reference>
<keyword evidence="2" id="KW-1185">Reference proteome</keyword>
<feature type="region of interest" description="Disordered" evidence="1">
    <location>
        <begin position="68"/>
        <end position="90"/>
    </location>
</feature>
<accession>A0A915DUM3</accession>
<sequence>MNQLLASKCACSTNNYFFPFASLPTHQLFFNFLPYFRAAAQGLSTPASFLIRGNLILQAGVRLRLNSRQAAREPAGKERRKRKAKAKQPEVVVGRKKLSGNLTDASIAISEEEEQGNHCLIKAYKDG</sequence>
<protein>
    <submittedName>
        <fullName evidence="3">Uncharacterized protein</fullName>
    </submittedName>
</protein>
<dbReference type="AlphaFoldDB" id="A0A915DUM3"/>